<organism evidence="1 2">
    <name type="scientific">Pseudoalteromonas rubra</name>
    <dbReference type="NCBI Taxonomy" id="43658"/>
    <lineage>
        <taxon>Bacteria</taxon>
        <taxon>Pseudomonadati</taxon>
        <taxon>Pseudomonadota</taxon>
        <taxon>Gammaproteobacteria</taxon>
        <taxon>Alteromonadales</taxon>
        <taxon>Pseudoalteromonadaceae</taxon>
        <taxon>Pseudoalteromonas</taxon>
    </lineage>
</organism>
<dbReference type="AlphaFoldDB" id="A0A0U3H2Y3"/>
<name>A0A0U3H2Y3_9GAMM</name>
<dbReference type="RefSeq" id="WP_058798544.1">
    <property type="nucleotide sequence ID" value="NZ_CP013612.1"/>
</dbReference>
<gene>
    <name evidence="1" type="ORF">AT705_22350</name>
</gene>
<dbReference type="Proteomes" id="UP000069015">
    <property type="component" value="Chromosome 2"/>
</dbReference>
<reference evidence="1 2" key="1">
    <citation type="submission" date="2015-12" db="EMBL/GenBank/DDBJ databases">
        <title>Complete genome sequence of Pseudoalteromonas rubra SCSIO 6842, harboring a conjugative plasmid.</title>
        <authorList>
            <person name="Li B."/>
            <person name="Wang X."/>
        </authorList>
    </citation>
    <scope>NUCLEOTIDE SEQUENCE [LARGE SCALE GENOMIC DNA]</scope>
    <source>
        <strain evidence="1 2">SCSIO 6842</strain>
    </source>
</reference>
<evidence type="ECO:0000313" key="2">
    <source>
        <dbReference type="Proteomes" id="UP000069015"/>
    </source>
</evidence>
<accession>A0A0U3H2Y3</accession>
<sequence length="130" mass="14130">MMMTMLSGKYTFAGISAVFLSGCVFVPHTEVSFDEYCGVYKESTSIKMAPRAASNLVFHELELAGGLALAMSNGVVNAQERQAYKEACLANGIDIDAERKLSADTSVPQSKQQQACDAHASDLCEIERRR</sequence>
<evidence type="ECO:0000313" key="1">
    <source>
        <dbReference type="EMBL" id="ALU45683.1"/>
    </source>
</evidence>
<protein>
    <submittedName>
        <fullName evidence="1">Uncharacterized protein</fullName>
    </submittedName>
</protein>
<dbReference type="KEGG" id="prr:AT705_22350"/>
<proteinExistence type="predicted"/>
<dbReference type="EMBL" id="CP013612">
    <property type="protein sequence ID" value="ALU45683.1"/>
    <property type="molecule type" value="Genomic_DNA"/>
</dbReference>